<gene>
    <name evidence="2" type="ORF">UFOPK3564_02968</name>
</gene>
<keyword evidence="1" id="KW-0812">Transmembrane</keyword>
<dbReference type="EMBL" id="CAFBMK010000247">
    <property type="protein sequence ID" value="CAB4941273.1"/>
    <property type="molecule type" value="Genomic_DNA"/>
</dbReference>
<keyword evidence="1" id="KW-0472">Membrane</keyword>
<name>A0A6J7JDG1_9ZZZZ</name>
<sequence>MRLPAVRRPAGGGTRPSRGVVLAGVALILVVVVGAVLLLSGGGGSPEERRAAVAATDRLASSVTARPTPTSRRLCAAVGARTRGELAALARYLPAPRTECRNIPNRLLRAALEPLPGVAGRPLEAEVDGDVATVRLVDGPEVSRASRTTRGWRADPGVGGLGAWRLETARRCSRALTTSRMAPLTPDPAGYREAVTVRLRGVVDVLDMLQDDRLPGALDGRVTEPRNGLTELRDGLRRALQATESGAASLARNAPDSAQLPSVLQLLEAFASLRELGAPCLGGPSSPDAVGEGNAICSAYRQSVDTGYRVIGRSETSAVAADGFRTLAGAWRQISARIGRIDLSDATSLRSVRADAVRSGAMVAVLADRLAEQTLAGGPSDATAADLDLAQQSTLDALMALGFRECGTIS</sequence>
<evidence type="ECO:0000256" key="1">
    <source>
        <dbReference type="SAM" id="Phobius"/>
    </source>
</evidence>
<keyword evidence="1" id="KW-1133">Transmembrane helix</keyword>
<feature type="transmembrane region" description="Helical" evidence="1">
    <location>
        <begin position="20"/>
        <end position="40"/>
    </location>
</feature>
<protein>
    <submittedName>
        <fullName evidence="2">Unannotated protein</fullName>
    </submittedName>
</protein>
<reference evidence="2" key="1">
    <citation type="submission" date="2020-05" db="EMBL/GenBank/DDBJ databases">
        <authorList>
            <person name="Chiriac C."/>
            <person name="Salcher M."/>
            <person name="Ghai R."/>
            <person name="Kavagutti S V."/>
        </authorList>
    </citation>
    <scope>NUCLEOTIDE SEQUENCE</scope>
</reference>
<organism evidence="2">
    <name type="scientific">freshwater metagenome</name>
    <dbReference type="NCBI Taxonomy" id="449393"/>
    <lineage>
        <taxon>unclassified sequences</taxon>
        <taxon>metagenomes</taxon>
        <taxon>ecological metagenomes</taxon>
    </lineage>
</organism>
<proteinExistence type="predicted"/>
<dbReference type="AlphaFoldDB" id="A0A6J7JDG1"/>
<accession>A0A6J7JDG1</accession>
<evidence type="ECO:0000313" key="2">
    <source>
        <dbReference type="EMBL" id="CAB4941273.1"/>
    </source>
</evidence>